<evidence type="ECO:0000313" key="6">
    <source>
        <dbReference type="EMBL" id="GAA5060454.1"/>
    </source>
</evidence>
<protein>
    <submittedName>
        <fullName evidence="6">Cyclopropane-fatty-acyl-phospholipid synthase family protein</fullName>
    </submittedName>
</protein>
<reference evidence="7" key="1">
    <citation type="journal article" date="2019" name="Int. J. Syst. Evol. Microbiol.">
        <title>The Global Catalogue of Microorganisms (GCM) 10K type strain sequencing project: providing services to taxonomists for standard genome sequencing and annotation.</title>
        <authorList>
            <consortium name="The Broad Institute Genomics Platform"/>
            <consortium name="The Broad Institute Genome Sequencing Center for Infectious Disease"/>
            <person name="Wu L."/>
            <person name="Ma J."/>
        </authorList>
    </citation>
    <scope>NUCLEOTIDE SEQUENCE [LARGE SCALE GENOMIC DNA]</scope>
    <source>
        <strain evidence="7">JCM 18298</strain>
    </source>
</reference>
<dbReference type="Proteomes" id="UP001500603">
    <property type="component" value="Unassembled WGS sequence"/>
</dbReference>
<proteinExistence type="inferred from homology"/>
<dbReference type="Gene3D" id="3.40.50.150">
    <property type="entry name" value="Vaccinia Virus protein VP39"/>
    <property type="match status" value="1"/>
</dbReference>
<name>A0ABP9KJY5_9NOCA</name>
<evidence type="ECO:0000256" key="1">
    <source>
        <dbReference type="ARBA" id="ARBA00010815"/>
    </source>
</evidence>
<keyword evidence="3" id="KW-0808">Transferase</keyword>
<keyword evidence="5" id="KW-0443">Lipid metabolism</keyword>
<evidence type="ECO:0000256" key="2">
    <source>
        <dbReference type="ARBA" id="ARBA00022603"/>
    </source>
</evidence>
<dbReference type="SUPFAM" id="SSF53335">
    <property type="entry name" value="S-adenosyl-L-methionine-dependent methyltransferases"/>
    <property type="match status" value="1"/>
</dbReference>
<keyword evidence="7" id="KW-1185">Reference proteome</keyword>
<dbReference type="InterPro" id="IPR029063">
    <property type="entry name" value="SAM-dependent_MTases_sf"/>
</dbReference>
<sequence>MNETVDAVIRANTVPTASAAPAPADVAAASVTGLATDTASIARPTPHTDNSARDTAAAAAIRHHYDAGNDFYRLWLDPSLTYSCARRETAEDTLAVAQQHKLRFHLDAIGANDASTVLDIGCGWGAILHELSNRSVRHSVGLTLSGQQAEYIGAQAYPGVEVRTESWTNYRPDSKFDGIISIGAFEHFARPDDDPNTKVAVYREFFTRCRDWLHDDGALSLQTIVYANMSAAQASTFMQQEIFPDADLPTLTQITAAAEGLFEITTLENGRLDYAWTCQQWATRLRENRGEAAALVGAEVVARYERYLKLSALGFRMGKIGLLRLVLRPYGGYFTDGNSRPR</sequence>
<evidence type="ECO:0000313" key="7">
    <source>
        <dbReference type="Proteomes" id="UP001500603"/>
    </source>
</evidence>
<dbReference type="InterPro" id="IPR050723">
    <property type="entry name" value="CFA/CMAS"/>
</dbReference>
<gene>
    <name evidence="6" type="ORF">GCM10023318_41900</name>
</gene>
<dbReference type="PANTHER" id="PTHR43667:SF1">
    <property type="entry name" value="CYCLOPROPANE-FATTY-ACYL-PHOSPHOLIPID SYNTHASE"/>
    <property type="match status" value="1"/>
</dbReference>
<dbReference type="EMBL" id="BAABJM010000004">
    <property type="protein sequence ID" value="GAA5060454.1"/>
    <property type="molecule type" value="Genomic_DNA"/>
</dbReference>
<evidence type="ECO:0000256" key="4">
    <source>
        <dbReference type="ARBA" id="ARBA00022691"/>
    </source>
</evidence>
<comment type="caution">
    <text evidence="6">The sequence shown here is derived from an EMBL/GenBank/DDBJ whole genome shotgun (WGS) entry which is preliminary data.</text>
</comment>
<keyword evidence="2" id="KW-0489">Methyltransferase</keyword>
<accession>A0ABP9KJY5</accession>
<evidence type="ECO:0000256" key="3">
    <source>
        <dbReference type="ARBA" id="ARBA00022679"/>
    </source>
</evidence>
<dbReference type="Pfam" id="PF02353">
    <property type="entry name" value="CMAS"/>
    <property type="match status" value="1"/>
</dbReference>
<dbReference type="InterPro" id="IPR003333">
    <property type="entry name" value="CMAS"/>
</dbReference>
<evidence type="ECO:0000256" key="5">
    <source>
        <dbReference type="ARBA" id="ARBA00023098"/>
    </source>
</evidence>
<comment type="similarity">
    <text evidence="1">Belongs to the CFA/CMAS family.</text>
</comment>
<dbReference type="PIRSF" id="PIRSF003085">
    <property type="entry name" value="CMAS"/>
    <property type="match status" value="1"/>
</dbReference>
<keyword evidence="4" id="KW-0949">S-adenosyl-L-methionine</keyword>
<dbReference type="CDD" id="cd02440">
    <property type="entry name" value="AdoMet_MTases"/>
    <property type="match status" value="1"/>
</dbReference>
<dbReference type="RefSeq" id="WP_345497263.1">
    <property type="nucleotide sequence ID" value="NZ_BAABJM010000004.1"/>
</dbReference>
<dbReference type="PANTHER" id="PTHR43667">
    <property type="entry name" value="CYCLOPROPANE-FATTY-ACYL-PHOSPHOLIPID SYNTHASE"/>
    <property type="match status" value="1"/>
</dbReference>
<organism evidence="6 7">
    <name type="scientific">Nocardia callitridis</name>
    <dbReference type="NCBI Taxonomy" id="648753"/>
    <lineage>
        <taxon>Bacteria</taxon>
        <taxon>Bacillati</taxon>
        <taxon>Actinomycetota</taxon>
        <taxon>Actinomycetes</taxon>
        <taxon>Mycobacteriales</taxon>
        <taxon>Nocardiaceae</taxon>
        <taxon>Nocardia</taxon>
    </lineage>
</organism>